<comment type="similarity">
    <text evidence="1">Belongs to the LcrH/SycD chaperone family.</text>
</comment>
<dbReference type="EMBL" id="JSAN01000083">
    <property type="protein sequence ID" value="KIC71492.1"/>
    <property type="molecule type" value="Genomic_DNA"/>
</dbReference>
<dbReference type="PATRIC" id="fig|362787.3.peg.1397"/>
<dbReference type="Gene3D" id="1.25.40.10">
    <property type="entry name" value="Tetratricopeptide repeat domain"/>
    <property type="match status" value="1"/>
</dbReference>
<evidence type="ECO:0000256" key="1">
    <source>
        <dbReference type="ARBA" id="ARBA00010244"/>
    </source>
</evidence>
<dbReference type="PRINTS" id="PR01595">
    <property type="entry name" value="SYCDCHAPRONE"/>
</dbReference>
<sequence length="150" mass="17758">MQWEDKMTTSNYRLVDLQEKEIMAKTKNLHYMAYHLYRDRQYEEASLFFRLLTVVNHDEPKYWKGLGACLQMKQDYSEALNCYIHTQSLYNKQLDPYLYIYAADCYFALNQIDDGLKALEAARLSAPQNAQILKHVALMKTQWESSPKNN</sequence>
<gene>
    <name evidence="2" type="primary">lcrH_2</name>
    <name evidence="2" type="ORF">DB44_DK00190</name>
</gene>
<accession>A0A0C1JW75</accession>
<evidence type="ECO:0000313" key="3">
    <source>
        <dbReference type="Proteomes" id="UP000031465"/>
    </source>
</evidence>
<dbReference type="AlphaFoldDB" id="A0A0C1JW75"/>
<name>A0A0C1JW75_9BACT</name>
<organism evidence="2 3">
    <name type="scientific">Candidatus Protochlamydia amoebophila</name>
    <dbReference type="NCBI Taxonomy" id="362787"/>
    <lineage>
        <taxon>Bacteria</taxon>
        <taxon>Pseudomonadati</taxon>
        <taxon>Chlamydiota</taxon>
        <taxon>Chlamydiia</taxon>
        <taxon>Parachlamydiales</taxon>
        <taxon>Parachlamydiaceae</taxon>
        <taxon>Candidatus Protochlamydia</taxon>
    </lineage>
</organism>
<dbReference type="InterPro" id="IPR019734">
    <property type="entry name" value="TPR_rpt"/>
</dbReference>
<comment type="caution">
    <text evidence="2">The sequence shown here is derived from an EMBL/GenBank/DDBJ whole genome shotgun (WGS) entry which is preliminary data.</text>
</comment>
<dbReference type="Pfam" id="PF07720">
    <property type="entry name" value="TPR_3"/>
    <property type="match status" value="1"/>
</dbReference>
<dbReference type="Proteomes" id="UP000031465">
    <property type="component" value="Unassembled WGS sequence"/>
</dbReference>
<evidence type="ECO:0000313" key="2">
    <source>
        <dbReference type="EMBL" id="KIC71492.1"/>
    </source>
</evidence>
<reference evidence="2 3" key="1">
    <citation type="journal article" date="2014" name="Mol. Biol. Evol.">
        <title>Massive expansion of Ubiquitination-related gene families within the Chlamydiae.</title>
        <authorList>
            <person name="Domman D."/>
            <person name="Collingro A."/>
            <person name="Lagkouvardos I."/>
            <person name="Gehre L."/>
            <person name="Weinmaier T."/>
            <person name="Rattei T."/>
            <person name="Subtil A."/>
            <person name="Horn M."/>
        </authorList>
    </citation>
    <scope>NUCLEOTIDE SEQUENCE [LARGE SCALE GENOMIC DNA]</scope>
    <source>
        <strain evidence="2 3">EI2</strain>
    </source>
</reference>
<dbReference type="InterPro" id="IPR011716">
    <property type="entry name" value="TPR-3"/>
</dbReference>
<dbReference type="SMART" id="SM00028">
    <property type="entry name" value="TPR"/>
    <property type="match status" value="2"/>
</dbReference>
<dbReference type="SUPFAM" id="SSF48452">
    <property type="entry name" value="TPR-like"/>
    <property type="match status" value="1"/>
</dbReference>
<dbReference type="InterPro" id="IPR011990">
    <property type="entry name" value="TPR-like_helical_dom_sf"/>
</dbReference>
<protein>
    <submittedName>
        <fullName evidence="2">Putative low calcium response protein lcrH</fullName>
    </submittedName>
</protein>
<dbReference type="InterPro" id="IPR005415">
    <property type="entry name" value="T3SS_Ca_resp_chp_LcrH/SycD"/>
</dbReference>
<proteinExistence type="inferred from homology"/>